<dbReference type="AlphaFoldDB" id="C6SA75"/>
<organism evidence="1">
    <name type="scientific">Neisseria meningitidis alpha153</name>
    <dbReference type="NCBI Taxonomy" id="663926"/>
    <lineage>
        <taxon>Bacteria</taxon>
        <taxon>Pseudomonadati</taxon>
        <taxon>Pseudomonadota</taxon>
        <taxon>Betaproteobacteria</taxon>
        <taxon>Neisseriales</taxon>
        <taxon>Neisseriaceae</taxon>
        <taxon>Neisseria</taxon>
    </lineage>
</organism>
<reference evidence="1" key="1">
    <citation type="journal article" date="2008" name="Proc. Natl. Acad. Sci. U.S.A.">
        <title>Whole-genome comparison of disease and carriage strains provides insights into virulence evolution in Neisseria meningitidis.</title>
        <authorList>
            <person name="Schoen C."/>
            <person name="Blom J."/>
            <person name="Claus H."/>
            <person name="Schramm-Glueck A."/>
            <person name="Brandt P."/>
            <person name="Mueller T."/>
            <person name="Goesmann A."/>
            <person name="Joseph B."/>
            <person name="Konietzny S."/>
            <person name="Kurzai O."/>
            <person name="Schmitt C."/>
            <person name="Friedrich T."/>
            <person name="Linke B."/>
            <person name="Vogel U."/>
            <person name="Frosch M."/>
        </authorList>
    </citation>
    <scope>NUCLEOTIDE SEQUENCE</scope>
    <source>
        <strain evidence="1">Alpha153</strain>
    </source>
</reference>
<protein>
    <submittedName>
        <fullName evidence="1">Uncharacterized protein</fullName>
    </submittedName>
</protein>
<dbReference type="EMBL" id="AM889137">
    <property type="protein sequence ID" value="CBA03672.1"/>
    <property type="molecule type" value="Genomic_DNA"/>
</dbReference>
<evidence type="ECO:0000313" key="1">
    <source>
        <dbReference type="EMBL" id="CBA03672.1"/>
    </source>
</evidence>
<name>C6SA75_NEIME</name>
<accession>C6SA75</accession>
<proteinExistence type="predicted"/>
<sequence>MILNNNPPDFRLAAGFVQGWEIPVLRPASCRPNTENNINILIYKYKNHASDK</sequence>
<gene>
    <name evidence="1" type="ORF">NME_0186</name>
</gene>